<gene>
    <name evidence="4" type="primary">pth</name>
    <name evidence="5" type="ORF">A2896_00105</name>
</gene>
<dbReference type="EMBL" id="MHMH01000015">
    <property type="protein sequence ID" value="OGZ24239.1"/>
    <property type="molecule type" value="Genomic_DNA"/>
</dbReference>
<comment type="caution">
    <text evidence="4">Lacks conserved residue(s) required for the propagation of feature annotation.</text>
</comment>
<feature type="binding site" evidence="4">
    <location>
        <position position="14"/>
    </location>
    <ligand>
        <name>tRNA</name>
        <dbReference type="ChEBI" id="CHEBI:17843"/>
    </ligand>
</feature>
<dbReference type="GO" id="GO:0004045">
    <property type="term" value="F:peptidyl-tRNA hydrolase activity"/>
    <property type="evidence" value="ECO:0007669"/>
    <property type="project" value="UniProtKB-UniRule"/>
</dbReference>
<dbReference type="PANTHER" id="PTHR17224:SF1">
    <property type="entry name" value="PEPTIDYL-TRNA HYDROLASE"/>
    <property type="match status" value="1"/>
</dbReference>
<dbReference type="HAMAP" id="MF_00083">
    <property type="entry name" value="Pept_tRNA_hydro_bact"/>
    <property type="match status" value="1"/>
</dbReference>
<dbReference type="CDD" id="cd00462">
    <property type="entry name" value="PTH"/>
    <property type="match status" value="1"/>
</dbReference>
<keyword evidence="3 4" id="KW-0694">RNA-binding</keyword>
<dbReference type="InterPro" id="IPR036416">
    <property type="entry name" value="Pept_tRNA_hydro_sf"/>
</dbReference>
<dbReference type="GO" id="GO:0005737">
    <property type="term" value="C:cytoplasm"/>
    <property type="evidence" value="ECO:0007669"/>
    <property type="project" value="UniProtKB-SubCell"/>
</dbReference>
<dbReference type="STRING" id="1801672.A2896_00105"/>
<keyword evidence="2 4" id="KW-0378">Hydrolase</keyword>
<comment type="catalytic activity">
    <reaction evidence="4">
        <text>an N-acyl-L-alpha-aminoacyl-tRNA + H2O = an N-acyl-L-amino acid + a tRNA + H(+)</text>
        <dbReference type="Rhea" id="RHEA:54448"/>
        <dbReference type="Rhea" id="RHEA-COMP:10123"/>
        <dbReference type="Rhea" id="RHEA-COMP:13883"/>
        <dbReference type="ChEBI" id="CHEBI:15377"/>
        <dbReference type="ChEBI" id="CHEBI:15378"/>
        <dbReference type="ChEBI" id="CHEBI:59874"/>
        <dbReference type="ChEBI" id="CHEBI:78442"/>
        <dbReference type="ChEBI" id="CHEBI:138191"/>
        <dbReference type="EC" id="3.1.1.29"/>
    </reaction>
</comment>
<dbReference type="Gene3D" id="3.40.50.1470">
    <property type="entry name" value="Peptidyl-tRNA hydrolase"/>
    <property type="match status" value="1"/>
</dbReference>
<feature type="binding site" evidence="4">
    <location>
        <position position="47"/>
    </location>
    <ligand>
        <name>tRNA</name>
        <dbReference type="ChEBI" id="CHEBI:17843"/>
    </ligand>
</feature>
<dbReference type="InterPro" id="IPR001328">
    <property type="entry name" value="Pept_tRNA_hydro"/>
</dbReference>
<comment type="subunit">
    <text evidence="4">Monomer.</text>
</comment>
<comment type="function">
    <text evidence="4">Hydrolyzes ribosome-free peptidyl-tRNAs (with 1 or more amino acids incorporated), which drop off the ribosome during protein synthesis, or as a result of ribosome stalling.</text>
</comment>
<dbReference type="EC" id="3.1.1.29" evidence="4"/>
<reference evidence="5 6" key="1">
    <citation type="journal article" date="2016" name="Nat. Commun.">
        <title>Thousands of microbial genomes shed light on interconnected biogeochemical processes in an aquifer system.</title>
        <authorList>
            <person name="Anantharaman K."/>
            <person name="Brown C.T."/>
            <person name="Hug L.A."/>
            <person name="Sharon I."/>
            <person name="Castelle C.J."/>
            <person name="Probst A.J."/>
            <person name="Thomas B.C."/>
            <person name="Singh A."/>
            <person name="Wilkins M.J."/>
            <person name="Karaoz U."/>
            <person name="Brodie E.L."/>
            <person name="Williams K.H."/>
            <person name="Hubbard S.S."/>
            <person name="Banfield J.F."/>
        </authorList>
    </citation>
    <scope>NUCLEOTIDE SEQUENCE [LARGE SCALE GENOMIC DNA]</scope>
</reference>
<comment type="subcellular location">
    <subcellularLocation>
        <location evidence="4">Cytoplasm</location>
    </subcellularLocation>
</comment>
<dbReference type="GO" id="GO:0000049">
    <property type="term" value="F:tRNA binding"/>
    <property type="evidence" value="ECO:0007669"/>
    <property type="project" value="UniProtKB-UniRule"/>
</dbReference>
<evidence type="ECO:0000256" key="1">
    <source>
        <dbReference type="ARBA" id="ARBA00022555"/>
    </source>
</evidence>
<feature type="site" description="Stabilizes the basic form of H active site to accept a proton" evidence="4">
    <location>
        <position position="72"/>
    </location>
</feature>
<dbReference type="Pfam" id="PF01195">
    <property type="entry name" value="Pept_tRNA_hydro"/>
    <property type="match status" value="1"/>
</dbReference>
<organism evidence="5 6">
    <name type="scientific">Candidatus Nealsonbacteria bacterium RIFCSPLOWO2_01_FULL_43_32</name>
    <dbReference type="NCBI Taxonomy" id="1801672"/>
    <lineage>
        <taxon>Bacteria</taxon>
        <taxon>Candidatus Nealsoniibacteriota</taxon>
    </lineage>
</organism>
<evidence type="ECO:0000256" key="3">
    <source>
        <dbReference type="ARBA" id="ARBA00022884"/>
    </source>
</evidence>
<dbReference type="GO" id="GO:0006515">
    <property type="term" value="P:protein quality control for misfolded or incompletely synthesized proteins"/>
    <property type="evidence" value="ECO:0007669"/>
    <property type="project" value="UniProtKB-UniRule"/>
</dbReference>
<dbReference type="Proteomes" id="UP000178647">
    <property type="component" value="Unassembled WGS sequence"/>
</dbReference>
<accession>A0A1G2EEM3</accession>
<dbReference type="GO" id="GO:0072344">
    <property type="term" value="P:rescue of stalled ribosome"/>
    <property type="evidence" value="ECO:0007669"/>
    <property type="project" value="UniProtKB-UniRule"/>
</dbReference>
<evidence type="ECO:0000313" key="6">
    <source>
        <dbReference type="Proteomes" id="UP000178647"/>
    </source>
</evidence>
<evidence type="ECO:0000256" key="2">
    <source>
        <dbReference type="ARBA" id="ARBA00022801"/>
    </source>
</evidence>
<comment type="function">
    <text evidence="4">Catalyzes the release of premature peptidyl moieties from peptidyl-tRNA molecules trapped in stalled 50S ribosomal subunits, and thus maintains levels of free tRNAs and 50S ribosomes.</text>
</comment>
<feature type="binding site" evidence="4">
    <location>
        <position position="45"/>
    </location>
    <ligand>
        <name>tRNA</name>
        <dbReference type="ChEBI" id="CHEBI:17843"/>
    </ligand>
</feature>
<dbReference type="SUPFAM" id="SSF53178">
    <property type="entry name" value="Peptidyl-tRNA hydrolase-like"/>
    <property type="match status" value="1"/>
</dbReference>
<name>A0A1G2EEM3_9BACT</name>
<keyword evidence="1 4" id="KW-0820">tRNA-binding</keyword>
<protein>
    <recommendedName>
        <fullName evidence="4">Peptidyl-tRNA hydrolase</fullName>
        <shortName evidence="4">Pth</shortName>
        <ecNumber evidence="4">3.1.1.29</ecNumber>
    </recommendedName>
</protein>
<comment type="similarity">
    <text evidence="4">Belongs to the PTH family.</text>
</comment>
<evidence type="ECO:0000313" key="5">
    <source>
        <dbReference type="EMBL" id="OGZ24239.1"/>
    </source>
</evidence>
<feature type="site" description="Discriminates between blocked and unblocked aminoacyl-tRNA" evidence="4">
    <location>
        <position position="9"/>
    </location>
</feature>
<dbReference type="AlphaFoldDB" id="A0A1G2EEM3"/>
<keyword evidence="4" id="KW-0963">Cytoplasm</keyword>
<dbReference type="PANTHER" id="PTHR17224">
    <property type="entry name" value="PEPTIDYL-TRNA HYDROLASE"/>
    <property type="match status" value="1"/>
</dbReference>
<feature type="active site" description="Proton acceptor" evidence="4">
    <location>
        <position position="19"/>
    </location>
</feature>
<sequence length="158" mass="18095">MLLIVGLGNPGKKYEKTRHNVGSRVVGELKSLNLKDIILVQPTTFMNESGRAVKKITKNYKLKTENLIVVHDDIDLPLGEFKIQKNRGSAGHKGVQSIIDSLGTKDFTRIRIGIKPEQYYRPFRSTEKFVLEKFTKDEEEILKEVIPKVIEEINNFIK</sequence>
<comment type="caution">
    <text evidence="5">The sequence shown here is derived from an EMBL/GenBank/DDBJ whole genome shotgun (WGS) entry which is preliminary data.</text>
</comment>
<evidence type="ECO:0000256" key="4">
    <source>
        <dbReference type="HAMAP-Rule" id="MF_00083"/>
    </source>
</evidence>
<proteinExistence type="inferred from homology"/>
<dbReference type="NCBIfam" id="TIGR00447">
    <property type="entry name" value="pth"/>
    <property type="match status" value="1"/>
</dbReference>